<dbReference type="RefSeq" id="WP_289215798.1">
    <property type="nucleotide sequence ID" value="NZ_JAPVRC010000004.1"/>
</dbReference>
<dbReference type="Proteomes" id="UP001596494">
    <property type="component" value="Unassembled WGS sequence"/>
</dbReference>
<sequence>MKKLGINLPDGVIRREFLSLWMELDKSSQITVITQVGTEIQSLIDQVEKSVTAFSLIDETEINDRNS</sequence>
<dbReference type="EMBL" id="JBHTBY010000011">
    <property type="protein sequence ID" value="MFC7321860.1"/>
    <property type="molecule type" value="Genomic_DNA"/>
</dbReference>
<evidence type="ECO:0000313" key="1">
    <source>
        <dbReference type="EMBL" id="MFC7321860.1"/>
    </source>
</evidence>
<comment type="caution">
    <text evidence="1">The sequence shown here is derived from an EMBL/GenBank/DDBJ whole genome shotgun (WGS) entry which is preliminary data.</text>
</comment>
<protein>
    <submittedName>
        <fullName evidence="1">Uncharacterized protein</fullName>
    </submittedName>
</protein>
<evidence type="ECO:0000313" key="2">
    <source>
        <dbReference type="Proteomes" id="UP001596494"/>
    </source>
</evidence>
<keyword evidence="2" id="KW-1185">Reference proteome</keyword>
<reference evidence="2" key="1">
    <citation type="journal article" date="2019" name="Int. J. Syst. Evol. Microbiol.">
        <title>The Global Catalogue of Microorganisms (GCM) 10K type strain sequencing project: providing services to taxonomists for standard genome sequencing and annotation.</title>
        <authorList>
            <consortium name="The Broad Institute Genomics Platform"/>
            <consortium name="The Broad Institute Genome Sequencing Center for Infectious Disease"/>
            <person name="Wu L."/>
            <person name="Ma J."/>
        </authorList>
    </citation>
    <scope>NUCLEOTIDE SEQUENCE [LARGE SCALE GENOMIC DNA]</scope>
    <source>
        <strain evidence="2">CCUG 73951</strain>
    </source>
</reference>
<accession>A0ABW2K6R9</accession>
<organism evidence="1 2">
    <name type="scientific">Halobacillus campisalis</name>
    <dbReference type="NCBI Taxonomy" id="435909"/>
    <lineage>
        <taxon>Bacteria</taxon>
        <taxon>Bacillati</taxon>
        <taxon>Bacillota</taxon>
        <taxon>Bacilli</taxon>
        <taxon>Bacillales</taxon>
        <taxon>Bacillaceae</taxon>
        <taxon>Halobacillus</taxon>
    </lineage>
</organism>
<name>A0ABW2K6R9_9BACI</name>
<proteinExistence type="predicted"/>
<gene>
    <name evidence="1" type="ORF">ACFQMN_13310</name>
</gene>